<sequence>MTAAVCSTCTSSKSSASRFGHAVAPASWHPLPIACQARVKGRCFLHTTTYMHIHTYATRQTLEAHGSGMVWSRPPACLAAPCPDLHPPSLASDDARQIYPPSMARASGRKDGYLATRADCHDHPPGGQNGGHDDNHRVTGPAPGHSSVSASGRSLLCLIFALEGKSSTHGGHPLPVPPPSP</sequence>
<organism evidence="2 3">
    <name type="scientific">Microdochium trichocladiopsis</name>
    <dbReference type="NCBI Taxonomy" id="1682393"/>
    <lineage>
        <taxon>Eukaryota</taxon>
        <taxon>Fungi</taxon>
        <taxon>Dikarya</taxon>
        <taxon>Ascomycota</taxon>
        <taxon>Pezizomycotina</taxon>
        <taxon>Sordariomycetes</taxon>
        <taxon>Xylariomycetidae</taxon>
        <taxon>Xylariales</taxon>
        <taxon>Microdochiaceae</taxon>
        <taxon>Microdochium</taxon>
    </lineage>
</organism>
<keyword evidence="3" id="KW-1185">Reference proteome</keyword>
<dbReference type="RefSeq" id="XP_046015768.1">
    <property type="nucleotide sequence ID" value="XM_046163647.1"/>
</dbReference>
<evidence type="ECO:0000313" key="2">
    <source>
        <dbReference type="EMBL" id="KAH7035675.1"/>
    </source>
</evidence>
<reference evidence="2" key="1">
    <citation type="journal article" date="2021" name="Nat. Commun.">
        <title>Genetic determinants of endophytism in the Arabidopsis root mycobiome.</title>
        <authorList>
            <person name="Mesny F."/>
            <person name="Miyauchi S."/>
            <person name="Thiergart T."/>
            <person name="Pickel B."/>
            <person name="Atanasova L."/>
            <person name="Karlsson M."/>
            <person name="Huettel B."/>
            <person name="Barry K.W."/>
            <person name="Haridas S."/>
            <person name="Chen C."/>
            <person name="Bauer D."/>
            <person name="Andreopoulos W."/>
            <person name="Pangilinan J."/>
            <person name="LaButti K."/>
            <person name="Riley R."/>
            <person name="Lipzen A."/>
            <person name="Clum A."/>
            <person name="Drula E."/>
            <person name="Henrissat B."/>
            <person name="Kohler A."/>
            <person name="Grigoriev I.V."/>
            <person name="Martin F.M."/>
            <person name="Hacquard S."/>
        </authorList>
    </citation>
    <scope>NUCLEOTIDE SEQUENCE</scope>
    <source>
        <strain evidence="2">MPI-CAGE-CH-0230</strain>
    </source>
</reference>
<name>A0A9P8YD11_9PEZI</name>
<gene>
    <name evidence="2" type="ORF">B0I36DRAFT_95499</name>
</gene>
<dbReference type="GeneID" id="70193193"/>
<evidence type="ECO:0000256" key="1">
    <source>
        <dbReference type="SAM" id="MobiDB-lite"/>
    </source>
</evidence>
<proteinExistence type="predicted"/>
<dbReference type="Proteomes" id="UP000756346">
    <property type="component" value="Unassembled WGS sequence"/>
</dbReference>
<feature type="region of interest" description="Disordered" evidence="1">
    <location>
        <begin position="117"/>
        <end position="149"/>
    </location>
</feature>
<dbReference type="AlphaFoldDB" id="A0A9P8YD11"/>
<accession>A0A9P8YD11</accession>
<comment type="caution">
    <text evidence="2">The sequence shown here is derived from an EMBL/GenBank/DDBJ whole genome shotgun (WGS) entry which is preliminary data.</text>
</comment>
<evidence type="ECO:0000313" key="3">
    <source>
        <dbReference type="Proteomes" id="UP000756346"/>
    </source>
</evidence>
<protein>
    <submittedName>
        <fullName evidence="2">Uncharacterized protein</fullName>
    </submittedName>
</protein>
<dbReference type="EMBL" id="JAGTJQ010000003">
    <property type="protein sequence ID" value="KAH7035675.1"/>
    <property type="molecule type" value="Genomic_DNA"/>
</dbReference>